<dbReference type="GO" id="GO:0046983">
    <property type="term" value="F:protein dimerization activity"/>
    <property type="evidence" value="ECO:0007669"/>
    <property type="project" value="InterPro"/>
</dbReference>
<dbReference type="SUPFAM" id="SSF140500">
    <property type="entry name" value="BAS1536-like"/>
    <property type="match status" value="1"/>
</dbReference>
<dbReference type="InterPro" id="IPR037208">
    <property type="entry name" value="Spo0E-like_sf"/>
</dbReference>
<keyword evidence="2" id="KW-1185">Reference proteome</keyword>
<dbReference type="Gene3D" id="4.10.280.10">
    <property type="entry name" value="Helix-loop-helix DNA-binding domain"/>
    <property type="match status" value="1"/>
</dbReference>
<dbReference type="Proteomes" id="UP000198972">
    <property type="component" value="Unassembled WGS sequence"/>
</dbReference>
<dbReference type="GO" id="GO:0043937">
    <property type="term" value="P:regulation of sporulation"/>
    <property type="evidence" value="ECO:0007669"/>
    <property type="project" value="InterPro"/>
</dbReference>
<dbReference type="AlphaFoldDB" id="A0A1G7SMU6"/>
<sequence>MMNSFEFNSNSEYIKCRIEEERDGLNELVMKYGFRDVRVLKQSMELDKLINSYNKVRYNDTRYAKKPTVESSRLFEEIRYRA</sequence>
<dbReference type="InterPro" id="IPR036638">
    <property type="entry name" value="HLH_DNA-bd_sf"/>
</dbReference>
<evidence type="ECO:0000313" key="1">
    <source>
        <dbReference type="EMBL" id="SDG24386.1"/>
    </source>
</evidence>
<proteinExistence type="predicted"/>
<dbReference type="EMBL" id="FNBG01000031">
    <property type="protein sequence ID" value="SDG24386.1"/>
    <property type="molecule type" value="Genomic_DNA"/>
</dbReference>
<protein>
    <submittedName>
        <fullName evidence="1">Spo0E like sporulation regulatory protein</fullName>
    </submittedName>
</protein>
<evidence type="ECO:0000313" key="2">
    <source>
        <dbReference type="Proteomes" id="UP000198972"/>
    </source>
</evidence>
<dbReference type="InterPro" id="IPR018540">
    <property type="entry name" value="Spo0E-like"/>
</dbReference>
<accession>A0A1G7SMU6</accession>
<reference evidence="1 2" key="1">
    <citation type="submission" date="2016-10" db="EMBL/GenBank/DDBJ databases">
        <authorList>
            <person name="de Groot N.N."/>
        </authorList>
    </citation>
    <scope>NUCLEOTIDE SEQUENCE [LARGE SCALE GENOMIC DNA]</scope>
    <source>
        <strain evidence="1 2">DSM 28129</strain>
    </source>
</reference>
<dbReference type="STRING" id="670482.SAMN04488542_1319"/>
<dbReference type="RefSeq" id="WP_245742599.1">
    <property type="nucleotide sequence ID" value="NZ_FNBG01000031.1"/>
</dbReference>
<organism evidence="1 2">
    <name type="scientific">Fontibacillus panacisegetis</name>
    <dbReference type="NCBI Taxonomy" id="670482"/>
    <lineage>
        <taxon>Bacteria</taxon>
        <taxon>Bacillati</taxon>
        <taxon>Bacillota</taxon>
        <taxon>Bacilli</taxon>
        <taxon>Bacillales</taxon>
        <taxon>Paenibacillaceae</taxon>
        <taxon>Fontibacillus</taxon>
    </lineage>
</organism>
<gene>
    <name evidence="1" type="ORF">SAMN04488542_1319</name>
</gene>
<name>A0A1G7SMU6_9BACL</name>
<dbReference type="Pfam" id="PF09388">
    <property type="entry name" value="SpoOE-like"/>
    <property type="match status" value="1"/>
</dbReference>